<dbReference type="PROSITE" id="PS50294">
    <property type="entry name" value="WD_REPEATS_REGION"/>
    <property type="match status" value="1"/>
</dbReference>
<feature type="compositionally biased region" description="Acidic residues" evidence="4">
    <location>
        <begin position="405"/>
        <end position="422"/>
    </location>
</feature>
<dbReference type="PANTHER" id="PTHR18763">
    <property type="entry name" value="WD-REPEAT PROTEIN 18"/>
    <property type="match status" value="1"/>
</dbReference>
<evidence type="ECO:0000256" key="4">
    <source>
        <dbReference type="SAM" id="MobiDB-lite"/>
    </source>
</evidence>
<evidence type="ECO:0000256" key="2">
    <source>
        <dbReference type="ARBA" id="ARBA00022737"/>
    </source>
</evidence>
<protein>
    <submittedName>
        <fullName evidence="5">Uncharacterized protein</fullName>
    </submittedName>
</protein>
<sequence>MSSSSNELILTSSPDGPIMVYETVSRAAVTRFSSSRSPCRGLTMVGRRLLAASHVSSDTGAGSINIYNWHGSSVFRNFPVPEPIAPLIATPDGAFLFGGGISGSVLSLSGSSGDVIRSTVVHSSPVSSLHLSDDGSLVISGSEDGTVVIVPSFKIVAEGSLEENVEDLILHKWKAHSDSVTAFKSVMGTLVSCSLDRTCKFWNLENCGVLMQTVTLPCSVSGVAVDSSGSTFYAGGADGFVYNGPGKVESRKEVGDKGCNKVRKWGQKHSGSIVSLALVKEERNVVSAAEDGSVWMWDVEKGEVVMVFGDELITISDMIVIKGNGGGFGVGNGNDVAVDEGNGSFTCSRLCEEEILRTMNEMTALGEVKDVVLQDRKKAIEMLESVIEMYERLLKLILKEATEAIEEEEEEMDEEDKDDEHEEEHQKDDKKEGTSTFGRQCTAET</sequence>
<reference evidence="5 6" key="1">
    <citation type="journal article" date="2023" name="Life. Sci Alliance">
        <title>Evolutionary insights into 3D genome organization and epigenetic landscape of Vigna mungo.</title>
        <authorList>
            <person name="Junaid A."/>
            <person name="Singh B."/>
            <person name="Bhatia S."/>
        </authorList>
    </citation>
    <scope>NUCLEOTIDE SEQUENCE [LARGE SCALE GENOMIC DNA]</scope>
    <source>
        <strain evidence="5">Urdbean</strain>
    </source>
</reference>
<dbReference type="Gene3D" id="2.130.10.10">
    <property type="entry name" value="YVTN repeat-like/Quinoprotein amine dehydrogenase"/>
    <property type="match status" value="3"/>
</dbReference>
<feature type="repeat" description="WD" evidence="3">
    <location>
        <begin position="266"/>
        <end position="307"/>
    </location>
</feature>
<dbReference type="GO" id="GO:0120330">
    <property type="term" value="C:rixosome complex"/>
    <property type="evidence" value="ECO:0007669"/>
    <property type="project" value="TreeGrafter"/>
</dbReference>
<organism evidence="5 6">
    <name type="scientific">Vigna mungo</name>
    <name type="common">Black gram</name>
    <name type="synonym">Phaseolus mungo</name>
    <dbReference type="NCBI Taxonomy" id="3915"/>
    <lineage>
        <taxon>Eukaryota</taxon>
        <taxon>Viridiplantae</taxon>
        <taxon>Streptophyta</taxon>
        <taxon>Embryophyta</taxon>
        <taxon>Tracheophyta</taxon>
        <taxon>Spermatophyta</taxon>
        <taxon>Magnoliopsida</taxon>
        <taxon>eudicotyledons</taxon>
        <taxon>Gunneridae</taxon>
        <taxon>Pentapetalae</taxon>
        <taxon>rosids</taxon>
        <taxon>fabids</taxon>
        <taxon>Fabales</taxon>
        <taxon>Fabaceae</taxon>
        <taxon>Papilionoideae</taxon>
        <taxon>50 kb inversion clade</taxon>
        <taxon>NPAAA clade</taxon>
        <taxon>indigoferoid/millettioid clade</taxon>
        <taxon>Phaseoleae</taxon>
        <taxon>Vigna</taxon>
    </lineage>
</organism>
<dbReference type="EMBL" id="CP144694">
    <property type="protein sequence ID" value="WVZ03004.1"/>
    <property type="molecule type" value="Genomic_DNA"/>
</dbReference>
<dbReference type="Pfam" id="PF00400">
    <property type="entry name" value="WD40"/>
    <property type="match status" value="3"/>
</dbReference>
<feature type="repeat" description="WD" evidence="3">
    <location>
        <begin position="119"/>
        <end position="149"/>
    </location>
</feature>
<name>A0AAQ3RSK9_VIGMU</name>
<dbReference type="AlphaFoldDB" id="A0AAQ3RSK9"/>
<keyword evidence="1 3" id="KW-0853">WD repeat</keyword>
<dbReference type="GO" id="GO:0006364">
    <property type="term" value="P:rRNA processing"/>
    <property type="evidence" value="ECO:0007669"/>
    <property type="project" value="TreeGrafter"/>
</dbReference>
<evidence type="ECO:0000256" key="3">
    <source>
        <dbReference type="PROSITE-ProRule" id="PRU00221"/>
    </source>
</evidence>
<dbReference type="GO" id="GO:0005656">
    <property type="term" value="C:nuclear pre-replicative complex"/>
    <property type="evidence" value="ECO:0007669"/>
    <property type="project" value="TreeGrafter"/>
</dbReference>
<accession>A0AAQ3RSK9</accession>
<dbReference type="PROSITE" id="PS50082">
    <property type="entry name" value="WD_REPEATS_2"/>
    <property type="match status" value="2"/>
</dbReference>
<gene>
    <name evidence="5" type="ORF">V8G54_023810</name>
</gene>
<dbReference type="SUPFAM" id="SSF50998">
    <property type="entry name" value="Quinoprotein alcohol dehydrogenase-like"/>
    <property type="match status" value="1"/>
</dbReference>
<dbReference type="PANTHER" id="PTHR18763:SF3">
    <property type="entry name" value="OS09G0477800 PROTEIN"/>
    <property type="match status" value="1"/>
</dbReference>
<dbReference type="PROSITE" id="PS00678">
    <property type="entry name" value="WD_REPEATS_1"/>
    <property type="match status" value="1"/>
</dbReference>
<proteinExistence type="predicted"/>
<dbReference type="GO" id="GO:0006261">
    <property type="term" value="P:DNA-templated DNA replication"/>
    <property type="evidence" value="ECO:0007669"/>
    <property type="project" value="TreeGrafter"/>
</dbReference>
<evidence type="ECO:0000313" key="6">
    <source>
        <dbReference type="Proteomes" id="UP001374535"/>
    </source>
</evidence>
<keyword evidence="6" id="KW-1185">Reference proteome</keyword>
<keyword evidence="2" id="KW-0677">Repeat</keyword>
<dbReference type="Proteomes" id="UP001374535">
    <property type="component" value="Chromosome 7"/>
</dbReference>
<feature type="region of interest" description="Disordered" evidence="4">
    <location>
        <begin position="405"/>
        <end position="445"/>
    </location>
</feature>
<feature type="compositionally biased region" description="Basic and acidic residues" evidence="4">
    <location>
        <begin position="423"/>
        <end position="433"/>
    </location>
</feature>
<dbReference type="InterPro" id="IPR011047">
    <property type="entry name" value="Quinoprotein_ADH-like_sf"/>
</dbReference>
<feature type="compositionally biased region" description="Polar residues" evidence="4">
    <location>
        <begin position="434"/>
        <end position="445"/>
    </location>
</feature>
<dbReference type="SMART" id="SM00320">
    <property type="entry name" value="WD40"/>
    <property type="match status" value="4"/>
</dbReference>
<dbReference type="InterPro" id="IPR019775">
    <property type="entry name" value="WD40_repeat_CS"/>
</dbReference>
<dbReference type="InterPro" id="IPR045227">
    <property type="entry name" value="WDR18/Ipi3/RID3"/>
</dbReference>
<dbReference type="InterPro" id="IPR015943">
    <property type="entry name" value="WD40/YVTN_repeat-like_dom_sf"/>
</dbReference>
<evidence type="ECO:0000313" key="5">
    <source>
        <dbReference type="EMBL" id="WVZ03004.1"/>
    </source>
</evidence>
<dbReference type="InterPro" id="IPR001680">
    <property type="entry name" value="WD40_rpt"/>
</dbReference>
<evidence type="ECO:0000256" key="1">
    <source>
        <dbReference type="ARBA" id="ARBA00022574"/>
    </source>
</evidence>